<evidence type="ECO:0000313" key="3">
    <source>
        <dbReference type="RefSeq" id="XP_032326940.1"/>
    </source>
</evidence>
<dbReference type="GeneID" id="116660797"/>
<gene>
    <name evidence="3" type="primary">LOC116660797</name>
</gene>
<dbReference type="Proteomes" id="UP000694856">
    <property type="component" value="Chromosome 3"/>
</dbReference>
<dbReference type="AlphaFoldDB" id="A0A8B8SAV6"/>
<dbReference type="RefSeq" id="XP_032326940.1">
    <property type="nucleotide sequence ID" value="XM_032471049.1"/>
</dbReference>
<organism evidence="2 3">
    <name type="scientific">Camelus ferus</name>
    <name type="common">Wild bactrian camel</name>
    <name type="synonym">Camelus bactrianus ferus</name>
    <dbReference type="NCBI Taxonomy" id="419612"/>
    <lineage>
        <taxon>Eukaryota</taxon>
        <taxon>Metazoa</taxon>
        <taxon>Chordata</taxon>
        <taxon>Craniata</taxon>
        <taxon>Vertebrata</taxon>
        <taxon>Euteleostomi</taxon>
        <taxon>Mammalia</taxon>
        <taxon>Eutheria</taxon>
        <taxon>Laurasiatheria</taxon>
        <taxon>Artiodactyla</taxon>
        <taxon>Tylopoda</taxon>
        <taxon>Camelidae</taxon>
        <taxon>Camelus</taxon>
    </lineage>
</organism>
<name>A0A8B8SAV6_CAMFR</name>
<dbReference type="KEGG" id="cfr:116660797"/>
<reference evidence="3" key="1">
    <citation type="submission" date="2025-08" db="UniProtKB">
        <authorList>
            <consortium name="RefSeq"/>
        </authorList>
    </citation>
    <scope>IDENTIFICATION</scope>
    <source>
        <tissue evidence="3">Ear skin</tissue>
    </source>
</reference>
<protein>
    <submittedName>
        <fullName evidence="3">Uncharacterized protein LOC116660797 isoform X1</fullName>
    </submittedName>
</protein>
<keyword evidence="1" id="KW-0732">Signal</keyword>
<evidence type="ECO:0000256" key="1">
    <source>
        <dbReference type="SAM" id="SignalP"/>
    </source>
</evidence>
<sequence length="180" mass="20057">MAPKGTTCLSVHSWLANWLGLGFCRQSQCSLRRILRNQSCSTRLGKATHLYLLDSTSASLLELQCTCAVTALLLLWSVPAWLKCHPRPCESSCTFVLPSINMQGASLIFTIFCSYLTFKKVCSRMSAGTWRGEPSNLKSPCQYLFSATGRNDSEECITFDGTYPFLHNLVCFCDKITCNL</sequence>
<feature type="signal peptide" evidence="1">
    <location>
        <begin position="1"/>
        <end position="24"/>
    </location>
</feature>
<accession>A0A8B8SAV6</accession>
<feature type="chain" id="PRO_5034761890" evidence="1">
    <location>
        <begin position="25"/>
        <end position="180"/>
    </location>
</feature>
<keyword evidence="2" id="KW-1185">Reference proteome</keyword>
<evidence type="ECO:0000313" key="2">
    <source>
        <dbReference type="Proteomes" id="UP000694856"/>
    </source>
</evidence>
<proteinExistence type="predicted"/>